<dbReference type="InterPro" id="IPR022642">
    <property type="entry name" value="CheR_C"/>
</dbReference>
<dbReference type="OrthoDB" id="9816309at2"/>
<name>A0A1N6I5E1_9LACT</name>
<dbReference type="Proteomes" id="UP000184758">
    <property type="component" value="Unassembled WGS sequence"/>
</dbReference>
<dbReference type="SUPFAM" id="SSF53335">
    <property type="entry name" value="S-adenosyl-L-methionine-dependent methyltransferases"/>
    <property type="match status" value="1"/>
</dbReference>
<keyword evidence="3" id="KW-0949">S-adenosyl-L-methionine</keyword>
<dbReference type="Pfam" id="PF01739">
    <property type="entry name" value="CheR"/>
    <property type="match status" value="1"/>
</dbReference>
<dbReference type="SUPFAM" id="SSF47757">
    <property type="entry name" value="Chemotaxis receptor methyltransferase CheR, N-terminal domain"/>
    <property type="match status" value="1"/>
</dbReference>
<feature type="domain" description="CheR-type methyltransferase" evidence="4">
    <location>
        <begin position="1"/>
        <end position="256"/>
    </location>
</feature>
<protein>
    <submittedName>
        <fullName evidence="5">Chemotaxis protein methyltransferase CheR</fullName>
    </submittedName>
</protein>
<proteinExistence type="predicted"/>
<evidence type="ECO:0000256" key="3">
    <source>
        <dbReference type="ARBA" id="ARBA00022691"/>
    </source>
</evidence>
<evidence type="ECO:0000256" key="1">
    <source>
        <dbReference type="ARBA" id="ARBA00022603"/>
    </source>
</evidence>
<evidence type="ECO:0000259" key="4">
    <source>
        <dbReference type="PROSITE" id="PS50123"/>
    </source>
</evidence>
<dbReference type="InterPro" id="IPR050903">
    <property type="entry name" value="Bact_Chemotaxis_MeTrfase"/>
</dbReference>
<dbReference type="CDD" id="cd02440">
    <property type="entry name" value="AdoMet_MTases"/>
    <property type="match status" value="1"/>
</dbReference>
<accession>A0A1N6I5E1</accession>
<dbReference type="InterPro" id="IPR022641">
    <property type="entry name" value="CheR_N"/>
</dbReference>
<dbReference type="PROSITE" id="PS50123">
    <property type="entry name" value="CHER"/>
    <property type="match status" value="1"/>
</dbReference>
<sequence>MLNFEFFYAWTKEHLNINLDGYKEKQLQRRIGTIMKNTGAATLEEYAIKIQADPIVKKNFLNYITINVTDFFRNREVFDEFEDLMVTYLEPRFGPLKVWSAACSTGAEAFSLAMIMDKHKIAQAEKITATDIDETILAKAKKGIFTSVEIKNVDEENRKRYFTHEDHTFYLSNQIKNKVAFKKHDLIGDRFGRDYHVIVCRNVTIYFKNEVKEELYQKFSDALVPGGLFFTGATETIYSPEKYGLIKRASFIYEKI</sequence>
<gene>
    <name evidence="5" type="ORF">SAMN05878443_2321</name>
</gene>
<dbReference type="EMBL" id="FSRN01000001">
    <property type="protein sequence ID" value="SIO27244.1"/>
    <property type="molecule type" value="Genomic_DNA"/>
</dbReference>
<dbReference type="GO" id="GO:0008757">
    <property type="term" value="F:S-adenosylmethionine-dependent methyltransferase activity"/>
    <property type="evidence" value="ECO:0007669"/>
    <property type="project" value="InterPro"/>
</dbReference>
<evidence type="ECO:0000313" key="6">
    <source>
        <dbReference type="Proteomes" id="UP000184758"/>
    </source>
</evidence>
<reference evidence="6" key="1">
    <citation type="submission" date="2016-11" db="EMBL/GenBank/DDBJ databases">
        <authorList>
            <person name="Varghese N."/>
            <person name="Submissions S."/>
        </authorList>
    </citation>
    <scope>NUCLEOTIDE SEQUENCE [LARGE SCALE GENOMIC DNA]</scope>
    <source>
        <strain evidence="6">313</strain>
    </source>
</reference>
<dbReference type="SMART" id="SM00138">
    <property type="entry name" value="MeTrc"/>
    <property type="match status" value="1"/>
</dbReference>
<keyword evidence="6" id="KW-1185">Reference proteome</keyword>
<dbReference type="RefSeq" id="WP_034546327.1">
    <property type="nucleotide sequence ID" value="NZ_FSRN01000001.1"/>
</dbReference>
<dbReference type="PANTHER" id="PTHR24422">
    <property type="entry name" value="CHEMOTAXIS PROTEIN METHYLTRANSFERASE"/>
    <property type="match status" value="1"/>
</dbReference>
<dbReference type="STRING" id="28230.SAMN05878443_2321"/>
<dbReference type="InterPro" id="IPR029063">
    <property type="entry name" value="SAM-dependent_MTases_sf"/>
</dbReference>
<evidence type="ECO:0000313" key="5">
    <source>
        <dbReference type="EMBL" id="SIO27244.1"/>
    </source>
</evidence>
<dbReference type="PRINTS" id="PR00996">
    <property type="entry name" value="CHERMTFRASE"/>
</dbReference>
<organism evidence="5 6">
    <name type="scientific">Carnobacterium alterfunditum</name>
    <dbReference type="NCBI Taxonomy" id="28230"/>
    <lineage>
        <taxon>Bacteria</taxon>
        <taxon>Bacillati</taxon>
        <taxon>Bacillota</taxon>
        <taxon>Bacilli</taxon>
        <taxon>Lactobacillales</taxon>
        <taxon>Carnobacteriaceae</taxon>
        <taxon>Carnobacterium</taxon>
    </lineage>
</organism>
<keyword evidence="2 5" id="KW-0808">Transferase</keyword>
<dbReference type="eggNOG" id="COG1352">
    <property type="taxonomic scope" value="Bacteria"/>
</dbReference>
<dbReference type="GO" id="GO:0032259">
    <property type="term" value="P:methylation"/>
    <property type="evidence" value="ECO:0007669"/>
    <property type="project" value="UniProtKB-KW"/>
</dbReference>
<evidence type="ECO:0000256" key="2">
    <source>
        <dbReference type="ARBA" id="ARBA00022679"/>
    </source>
</evidence>
<dbReference type="Gene3D" id="3.40.50.150">
    <property type="entry name" value="Vaccinia Virus protein VP39"/>
    <property type="match status" value="1"/>
</dbReference>
<dbReference type="PANTHER" id="PTHR24422:SF19">
    <property type="entry name" value="CHEMOTAXIS PROTEIN METHYLTRANSFERASE"/>
    <property type="match status" value="1"/>
</dbReference>
<dbReference type="AlphaFoldDB" id="A0A1N6I5E1"/>
<dbReference type="InterPro" id="IPR000780">
    <property type="entry name" value="CheR_MeTrfase"/>
</dbReference>
<keyword evidence="1 5" id="KW-0489">Methyltransferase</keyword>
<dbReference type="Pfam" id="PF03705">
    <property type="entry name" value="CheR_N"/>
    <property type="match status" value="1"/>
</dbReference>